<comment type="caution">
    <text evidence="1">The sequence shown here is derived from an EMBL/GenBank/DDBJ whole genome shotgun (WGS) entry which is preliminary data.</text>
</comment>
<reference evidence="1 2" key="1">
    <citation type="submission" date="2023-03" db="EMBL/GenBank/DDBJ databases">
        <title>High recombination rates correlate with genetic variation in Cardiocondyla obscurior ants.</title>
        <authorList>
            <person name="Errbii M."/>
        </authorList>
    </citation>
    <scope>NUCLEOTIDE SEQUENCE [LARGE SCALE GENOMIC DNA]</scope>
    <source>
        <strain evidence="1">Alpha-2009</strain>
        <tissue evidence="1">Whole body</tissue>
    </source>
</reference>
<name>A0AAW2GMX3_9HYME</name>
<evidence type="ECO:0000313" key="1">
    <source>
        <dbReference type="EMBL" id="KAL0128279.1"/>
    </source>
</evidence>
<dbReference type="Proteomes" id="UP001430953">
    <property type="component" value="Unassembled WGS sequence"/>
</dbReference>
<dbReference type="EMBL" id="JADYXP020000003">
    <property type="protein sequence ID" value="KAL0128279.1"/>
    <property type="molecule type" value="Genomic_DNA"/>
</dbReference>
<protein>
    <submittedName>
        <fullName evidence="1">Uncharacterized protein</fullName>
    </submittedName>
</protein>
<dbReference type="AlphaFoldDB" id="A0AAW2GMX3"/>
<keyword evidence="2" id="KW-1185">Reference proteome</keyword>
<proteinExistence type="predicted"/>
<evidence type="ECO:0000313" key="2">
    <source>
        <dbReference type="Proteomes" id="UP001430953"/>
    </source>
</evidence>
<accession>A0AAW2GMX3</accession>
<organism evidence="1 2">
    <name type="scientific">Cardiocondyla obscurior</name>
    <dbReference type="NCBI Taxonomy" id="286306"/>
    <lineage>
        <taxon>Eukaryota</taxon>
        <taxon>Metazoa</taxon>
        <taxon>Ecdysozoa</taxon>
        <taxon>Arthropoda</taxon>
        <taxon>Hexapoda</taxon>
        <taxon>Insecta</taxon>
        <taxon>Pterygota</taxon>
        <taxon>Neoptera</taxon>
        <taxon>Endopterygota</taxon>
        <taxon>Hymenoptera</taxon>
        <taxon>Apocrita</taxon>
        <taxon>Aculeata</taxon>
        <taxon>Formicoidea</taxon>
        <taxon>Formicidae</taxon>
        <taxon>Myrmicinae</taxon>
        <taxon>Cardiocondyla</taxon>
    </lineage>
</organism>
<gene>
    <name evidence="1" type="ORF">PUN28_003504</name>
</gene>
<sequence length="43" mass="5012">MTGTDRRAINFPPLLSVFDKLIDRSTNIHKLFMYVTDRRVCVA</sequence>